<feature type="domain" description="N-acetyltransferase" evidence="1">
    <location>
        <begin position="32"/>
        <end position="182"/>
    </location>
</feature>
<protein>
    <submittedName>
        <fullName evidence="2">GNAT family N-acetyltransferase</fullName>
    </submittedName>
</protein>
<name>A0A2W5SZL1_9BACT</name>
<dbReference type="Pfam" id="PF13302">
    <property type="entry name" value="Acetyltransf_3"/>
    <property type="match status" value="1"/>
</dbReference>
<accession>A0A2W5SZL1</accession>
<evidence type="ECO:0000313" key="3">
    <source>
        <dbReference type="Proteomes" id="UP000249061"/>
    </source>
</evidence>
<dbReference type="EMBL" id="QFQP01000025">
    <property type="protein sequence ID" value="PZR08450.1"/>
    <property type="molecule type" value="Genomic_DNA"/>
</dbReference>
<dbReference type="GO" id="GO:0008999">
    <property type="term" value="F:protein-N-terminal-alanine acetyltransferase activity"/>
    <property type="evidence" value="ECO:0007669"/>
    <property type="project" value="TreeGrafter"/>
</dbReference>
<dbReference type="PANTHER" id="PTHR43441:SF2">
    <property type="entry name" value="FAMILY ACETYLTRANSFERASE, PUTATIVE (AFU_ORTHOLOGUE AFUA_7G00850)-RELATED"/>
    <property type="match status" value="1"/>
</dbReference>
<dbReference type="FunFam" id="3.40.630.30:FF:000047">
    <property type="entry name" value="Acetyltransferase, GNAT family"/>
    <property type="match status" value="1"/>
</dbReference>
<keyword evidence="2" id="KW-0808">Transferase</keyword>
<dbReference type="Proteomes" id="UP000249061">
    <property type="component" value="Unassembled WGS sequence"/>
</dbReference>
<dbReference type="Gene3D" id="3.40.630.30">
    <property type="match status" value="1"/>
</dbReference>
<dbReference type="SUPFAM" id="SSF55729">
    <property type="entry name" value="Acyl-CoA N-acyltransferases (Nat)"/>
    <property type="match status" value="1"/>
</dbReference>
<sequence>MRHNEFGQPIGDALSWSPRERPGDVTLPGRFCSLVPLDVGAHAEALLAAYTEARDFTYMSFGPFADVAAYRAFAEGSTDPRHYAVIVNGRPAGTLALMRIDPQHGVIEVGCVMLSPLMKQSPASTEAQFLLMNYVFETLKYRRYEWKCDALNEPSRRAALRLGFTFEGIFRNATVYKGRSRDTAWFSIIDSEWPALKCAFTQWLAPENFVDGQQVKSLTAVRAESPPAS</sequence>
<dbReference type="PANTHER" id="PTHR43441">
    <property type="entry name" value="RIBOSOMAL-PROTEIN-SERINE ACETYLTRANSFERASE"/>
    <property type="match status" value="1"/>
</dbReference>
<comment type="caution">
    <text evidence="2">The sequence shown here is derived from an EMBL/GenBank/DDBJ whole genome shotgun (WGS) entry which is preliminary data.</text>
</comment>
<dbReference type="GO" id="GO:1990189">
    <property type="term" value="F:protein N-terminal-serine acetyltransferase activity"/>
    <property type="evidence" value="ECO:0007669"/>
    <property type="project" value="TreeGrafter"/>
</dbReference>
<reference evidence="2 3" key="1">
    <citation type="submission" date="2017-08" db="EMBL/GenBank/DDBJ databases">
        <title>Infants hospitalized years apart are colonized by the same room-sourced microbial strains.</title>
        <authorList>
            <person name="Brooks B."/>
            <person name="Olm M.R."/>
            <person name="Firek B.A."/>
            <person name="Baker R."/>
            <person name="Thomas B.C."/>
            <person name="Morowitz M.J."/>
            <person name="Banfield J.F."/>
        </authorList>
    </citation>
    <scope>NUCLEOTIDE SEQUENCE [LARGE SCALE GENOMIC DNA]</scope>
    <source>
        <strain evidence="2">S2_003_000_R2_14</strain>
    </source>
</reference>
<organism evidence="2 3">
    <name type="scientific">Archangium gephyra</name>
    <dbReference type="NCBI Taxonomy" id="48"/>
    <lineage>
        <taxon>Bacteria</taxon>
        <taxon>Pseudomonadati</taxon>
        <taxon>Myxococcota</taxon>
        <taxon>Myxococcia</taxon>
        <taxon>Myxococcales</taxon>
        <taxon>Cystobacterineae</taxon>
        <taxon>Archangiaceae</taxon>
        <taxon>Archangium</taxon>
    </lineage>
</organism>
<proteinExistence type="predicted"/>
<evidence type="ECO:0000259" key="1">
    <source>
        <dbReference type="PROSITE" id="PS51186"/>
    </source>
</evidence>
<gene>
    <name evidence="2" type="ORF">DI536_25070</name>
</gene>
<dbReference type="PROSITE" id="PS51186">
    <property type="entry name" value="GNAT"/>
    <property type="match status" value="1"/>
</dbReference>
<dbReference type="InterPro" id="IPR000182">
    <property type="entry name" value="GNAT_dom"/>
</dbReference>
<dbReference type="InterPro" id="IPR016181">
    <property type="entry name" value="Acyl_CoA_acyltransferase"/>
</dbReference>
<evidence type="ECO:0000313" key="2">
    <source>
        <dbReference type="EMBL" id="PZR08450.1"/>
    </source>
</evidence>
<dbReference type="InterPro" id="IPR051908">
    <property type="entry name" value="Ribosomal_N-acetyltransferase"/>
</dbReference>
<dbReference type="AlphaFoldDB" id="A0A2W5SZL1"/>